<accession>A0A9N9I7Z3</accession>
<feature type="region of interest" description="Disordered" evidence="1">
    <location>
        <begin position="1"/>
        <end position="70"/>
    </location>
</feature>
<keyword evidence="3" id="KW-1185">Reference proteome</keyword>
<feature type="compositionally biased region" description="Polar residues" evidence="1">
    <location>
        <begin position="43"/>
        <end position="57"/>
    </location>
</feature>
<feature type="non-terminal residue" evidence="2">
    <location>
        <position position="1"/>
    </location>
</feature>
<dbReference type="Proteomes" id="UP000789375">
    <property type="component" value="Unassembled WGS sequence"/>
</dbReference>
<dbReference type="EMBL" id="CAJVPP010014553">
    <property type="protein sequence ID" value="CAG8724486.1"/>
    <property type="molecule type" value="Genomic_DNA"/>
</dbReference>
<feature type="compositionally biased region" description="Pro residues" evidence="1">
    <location>
        <begin position="9"/>
        <end position="20"/>
    </location>
</feature>
<dbReference type="AlphaFoldDB" id="A0A9N9I7Z3"/>
<evidence type="ECO:0000256" key="1">
    <source>
        <dbReference type="SAM" id="MobiDB-lite"/>
    </source>
</evidence>
<organism evidence="2 3">
    <name type="scientific">Funneliformis mosseae</name>
    <name type="common">Endomycorrhizal fungus</name>
    <name type="synonym">Glomus mosseae</name>
    <dbReference type="NCBI Taxonomy" id="27381"/>
    <lineage>
        <taxon>Eukaryota</taxon>
        <taxon>Fungi</taxon>
        <taxon>Fungi incertae sedis</taxon>
        <taxon>Mucoromycota</taxon>
        <taxon>Glomeromycotina</taxon>
        <taxon>Glomeromycetes</taxon>
        <taxon>Glomerales</taxon>
        <taxon>Glomeraceae</taxon>
        <taxon>Funneliformis</taxon>
    </lineage>
</organism>
<sequence>GCLPVVNCDPPPAISSPPALPLKKNSQKKKAGKTASTETETEVVSQRSANTTDNTDIVSKMGSELEDILK</sequence>
<evidence type="ECO:0000313" key="3">
    <source>
        <dbReference type="Proteomes" id="UP000789375"/>
    </source>
</evidence>
<gene>
    <name evidence="2" type="ORF">FMOSSE_LOCUS15234</name>
</gene>
<protein>
    <submittedName>
        <fullName evidence="2">12151_t:CDS:1</fullName>
    </submittedName>
</protein>
<reference evidence="2" key="1">
    <citation type="submission" date="2021-06" db="EMBL/GenBank/DDBJ databases">
        <authorList>
            <person name="Kallberg Y."/>
            <person name="Tangrot J."/>
            <person name="Rosling A."/>
        </authorList>
    </citation>
    <scope>NUCLEOTIDE SEQUENCE</scope>
    <source>
        <strain evidence="2">87-6 pot B 2015</strain>
    </source>
</reference>
<comment type="caution">
    <text evidence="2">The sequence shown here is derived from an EMBL/GenBank/DDBJ whole genome shotgun (WGS) entry which is preliminary data.</text>
</comment>
<evidence type="ECO:0000313" key="2">
    <source>
        <dbReference type="EMBL" id="CAG8724486.1"/>
    </source>
</evidence>
<proteinExistence type="predicted"/>
<name>A0A9N9I7Z3_FUNMO</name>